<name>A0A671U9E0_SPAAU</name>
<dbReference type="Gene3D" id="2.60.40.10">
    <property type="entry name" value="Immunoglobulins"/>
    <property type="match status" value="3"/>
</dbReference>
<comment type="subcellular location">
    <subcellularLocation>
        <location evidence="1">Membrane</location>
        <topology evidence="1">Single-pass type I membrane protein</topology>
    </subcellularLocation>
</comment>
<evidence type="ECO:0000313" key="8">
    <source>
        <dbReference type="Proteomes" id="UP000472265"/>
    </source>
</evidence>
<dbReference type="SMART" id="SM00409">
    <property type="entry name" value="IG"/>
    <property type="match status" value="3"/>
</dbReference>
<evidence type="ECO:0000256" key="5">
    <source>
        <dbReference type="ARBA" id="ARBA00023319"/>
    </source>
</evidence>
<proteinExistence type="predicted"/>
<evidence type="ECO:0000259" key="6">
    <source>
        <dbReference type="PROSITE" id="PS50835"/>
    </source>
</evidence>
<evidence type="ECO:0000256" key="2">
    <source>
        <dbReference type="ARBA" id="ARBA00023136"/>
    </source>
</evidence>
<dbReference type="OMA" id="WEEGSWH"/>
<dbReference type="InterPro" id="IPR003599">
    <property type="entry name" value="Ig_sub"/>
</dbReference>
<dbReference type="InterPro" id="IPR051275">
    <property type="entry name" value="Cell_adhesion_signaling"/>
</dbReference>
<dbReference type="PANTHER" id="PTHR11640">
    <property type="entry name" value="NEPHRIN"/>
    <property type="match status" value="1"/>
</dbReference>
<reference evidence="7" key="3">
    <citation type="submission" date="2025-09" db="UniProtKB">
        <authorList>
            <consortium name="Ensembl"/>
        </authorList>
    </citation>
    <scope>IDENTIFICATION</scope>
</reference>
<dbReference type="Proteomes" id="UP000472265">
    <property type="component" value="Chromosome 2"/>
</dbReference>
<accession>A0A671U9E0</accession>
<dbReference type="AlphaFoldDB" id="A0A671U9E0"/>
<evidence type="ECO:0000256" key="3">
    <source>
        <dbReference type="ARBA" id="ARBA00023157"/>
    </source>
</evidence>
<dbReference type="InterPro" id="IPR036179">
    <property type="entry name" value="Ig-like_dom_sf"/>
</dbReference>
<evidence type="ECO:0000313" key="7">
    <source>
        <dbReference type="Ensembl" id="ENSSAUP00010010610.1"/>
    </source>
</evidence>
<keyword evidence="2" id="KW-0472">Membrane</keyword>
<dbReference type="PANTHER" id="PTHR11640:SF31">
    <property type="entry name" value="IRREGULAR CHIASM C-ROUGHEST PROTEIN-RELATED"/>
    <property type="match status" value="1"/>
</dbReference>
<dbReference type="SUPFAM" id="SSF48726">
    <property type="entry name" value="Immunoglobulin"/>
    <property type="match status" value="3"/>
</dbReference>
<keyword evidence="8" id="KW-1185">Reference proteome</keyword>
<dbReference type="InterPro" id="IPR003598">
    <property type="entry name" value="Ig_sub2"/>
</dbReference>
<dbReference type="InParanoid" id="A0A671U9E0"/>
<keyword evidence="4" id="KW-0325">Glycoprotein</keyword>
<dbReference type="GO" id="GO:0005911">
    <property type="term" value="C:cell-cell junction"/>
    <property type="evidence" value="ECO:0007669"/>
    <property type="project" value="TreeGrafter"/>
</dbReference>
<dbReference type="GO" id="GO:0050839">
    <property type="term" value="F:cell adhesion molecule binding"/>
    <property type="evidence" value="ECO:0007669"/>
    <property type="project" value="TreeGrafter"/>
</dbReference>
<dbReference type="GO" id="GO:0098609">
    <property type="term" value="P:cell-cell adhesion"/>
    <property type="evidence" value="ECO:0007669"/>
    <property type="project" value="TreeGrafter"/>
</dbReference>
<feature type="domain" description="Ig-like" evidence="6">
    <location>
        <begin position="132"/>
        <end position="204"/>
    </location>
</feature>
<reference evidence="7" key="1">
    <citation type="submission" date="2021-04" db="EMBL/GenBank/DDBJ databases">
        <authorList>
            <consortium name="Wellcome Sanger Institute Data Sharing"/>
        </authorList>
    </citation>
    <scope>NUCLEOTIDE SEQUENCE [LARGE SCALE GENOMIC DNA]</scope>
</reference>
<dbReference type="InterPro" id="IPR007110">
    <property type="entry name" value="Ig-like_dom"/>
</dbReference>
<feature type="domain" description="Ig-like" evidence="6">
    <location>
        <begin position="217"/>
        <end position="309"/>
    </location>
</feature>
<reference evidence="7" key="2">
    <citation type="submission" date="2025-08" db="UniProtKB">
        <authorList>
            <consortium name="Ensembl"/>
        </authorList>
    </citation>
    <scope>IDENTIFICATION</scope>
</reference>
<feature type="domain" description="Ig-like" evidence="6">
    <location>
        <begin position="25"/>
        <end position="129"/>
    </location>
</feature>
<dbReference type="PROSITE" id="PS50835">
    <property type="entry name" value="IG_LIKE"/>
    <property type="match status" value="3"/>
</dbReference>
<sequence length="327" mass="37342">MIQNLIHSDSGQYQEECWGNVTYENNITVIVCSTILFRRRVDVTVGETVDLPCEGAADNLDIQWLKSDSGYWNNIWTRVFGDSVTSVMDDVEGKSQVVKDSSGLRIYNLTLSRFKYYNCLVMNQQQCVSSHPVELNLPSERILYTVGETAVLQCPAAEFTDGQPPLWTKYNENNYNFVSEVGKNYSLVLSSLQLNHSGLYFCKIYDHVQQYHLLVCPKSGPPAVELFSEGDNVTFRCRGWEEGSWHRWFIEPNQTEGRRLYSFDLASDSDLKTAGLLILSNVSLEDTGEYWCVIFGPDDQCVSSSRTLYVKESELFLCIYIYNNCIL</sequence>
<protein>
    <recommendedName>
        <fullName evidence="6">Ig-like domain-containing protein</fullName>
    </recommendedName>
</protein>
<keyword evidence="5" id="KW-0393">Immunoglobulin domain</keyword>
<evidence type="ECO:0000256" key="1">
    <source>
        <dbReference type="ARBA" id="ARBA00004479"/>
    </source>
</evidence>
<dbReference type="GeneTree" id="ENSGT00990000204560"/>
<evidence type="ECO:0000256" key="4">
    <source>
        <dbReference type="ARBA" id="ARBA00023180"/>
    </source>
</evidence>
<organism evidence="7 8">
    <name type="scientific">Sparus aurata</name>
    <name type="common">Gilthead sea bream</name>
    <dbReference type="NCBI Taxonomy" id="8175"/>
    <lineage>
        <taxon>Eukaryota</taxon>
        <taxon>Metazoa</taxon>
        <taxon>Chordata</taxon>
        <taxon>Craniata</taxon>
        <taxon>Vertebrata</taxon>
        <taxon>Euteleostomi</taxon>
        <taxon>Actinopterygii</taxon>
        <taxon>Neopterygii</taxon>
        <taxon>Teleostei</taxon>
        <taxon>Neoteleostei</taxon>
        <taxon>Acanthomorphata</taxon>
        <taxon>Eupercaria</taxon>
        <taxon>Spariformes</taxon>
        <taxon>Sparidae</taxon>
        <taxon>Sparus</taxon>
    </lineage>
</organism>
<dbReference type="InterPro" id="IPR013783">
    <property type="entry name" value="Ig-like_fold"/>
</dbReference>
<dbReference type="Ensembl" id="ENSSAUT00010011263.1">
    <property type="protein sequence ID" value="ENSSAUP00010010610.1"/>
    <property type="gene ID" value="ENSSAUG00010005122.1"/>
</dbReference>
<dbReference type="SMART" id="SM00408">
    <property type="entry name" value="IGc2"/>
    <property type="match status" value="3"/>
</dbReference>
<dbReference type="GO" id="GO:0005886">
    <property type="term" value="C:plasma membrane"/>
    <property type="evidence" value="ECO:0007669"/>
    <property type="project" value="TreeGrafter"/>
</dbReference>
<keyword evidence="3" id="KW-1015">Disulfide bond</keyword>